<evidence type="ECO:0000313" key="13">
    <source>
        <dbReference type="EMBL" id="AJA90421.1"/>
    </source>
</evidence>
<dbReference type="InterPro" id="IPR022463">
    <property type="entry name" value="1-PFruKinase"/>
</dbReference>
<dbReference type="InterPro" id="IPR017583">
    <property type="entry name" value="Tagatose/fructose_Pkinase"/>
</dbReference>
<dbReference type="EC" id="2.7.1.56" evidence="2 11"/>
<dbReference type="FunFam" id="3.40.1190.20:FF:000001">
    <property type="entry name" value="Phosphofructokinase"/>
    <property type="match status" value="1"/>
</dbReference>
<evidence type="ECO:0000256" key="11">
    <source>
        <dbReference type="RuleBase" id="RU369061"/>
    </source>
</evidence>
<dbReference type="GO" id="GO:0044281">
    <property type="term" value="P:small molecule metabolic process"/>
    <property type="evidence" value="ECO:0007669"/>
    <property type="project" value="UniProtKB-ARBA"/>
</dbReference>
<dbReference type="GO" id="GO:0005829">
    <property type="term" value="C:cytosol"/>
    <property type="evidence" value="ECO:0007669"/>
    <property type="project" value="TreeGrafter"/>
</dbReference>
<keyword evidence="5 11" id="KW-0547">Nucleotide-binding</keyword>
<evidence type="ECO:0000256" key="7">
    <source>
        <dbReference type="ARBA" id="ARBA00022840"/>
    </source>
</evidence>
<dbReference type="PANTHER" id="PTHR46566">
    <property type="entry name" value="1-PHOSPHOFRUCTOKINASE-RELATED"/>
    <property type="match status" value="1"/>
</dbReference>
<dbReference type="PROSITE" id="PS00583">
    <property type="entry name" value="PFKB_KINASES_1"/>
    <property type="match status" value="1"/>
</dbReference>
<dbReference type="GO" id="GO:0005524">
    <property type="term" value="F:ATP binding"/>
    <property type="evidence" value="ECO:0007669"/>
    <property type="project" value="UniProtKB-UniRule"/>
</dbReference>
<accession>A0A0A7UVV6</accession>
<evidence type="ECO:0000256" key="10">
    <source>
        <dbReference type="PIRNR" id="PIRNR000535"/>
    </source>
</evidence>
<evidence type="ECO:0000256" key="6">
    <source>
        <dbReference type="ARBA" id="ARBA00022777"/>
    </source>
</evidence>
<dbReference type="NCBIfam" id="TIGR03168">
    <property type="entry name" value="1-PFK"/>
    <property type="match status" value="1"/>
</dbReference>
<protein>
    <recommendedName>
        <fullName evidence="3 11">1-phosphofructokinase</fullName>
        <shortName evidence="11">Fru1PK</shortName>
        <ecNumber evidence="2 11">2.7.1.56</ecNumber>
    </recommendedName>
    <alternativeName>
        <fullName evidence="8 11">Fructose 1-phosphate kinase</fullName>
    </alternativeName>
</protein>
<comment type="similarity">
    <text evidence="1 11">Belongs to the carbohydrate kinase PfkB family.</text>
</comment>
<dbReference type="PIRSF" id="PIRSF000535">
    <property type="entry name" value="1PFK/6PFK/LacC"/>
    <property type="match status" value="1"/>
</dbReference>
<evidence type="ECO:0000256" key="1">
    <source>
        <dbReference type="ARBA" id="ARBA00010688"/>
    </source>
</evidence>
<dbReference type="Gene3D" id="3.40.1190.20">
    <property type="match status" value="1"/>
</dbReference>
<evidence type="ECO:0000256" key="5">
    <source>
        <dbReference type="ARBA" id="ARBA00022741"/>
    </source>
</evidence>
<name>A0A0A7UVV6_9SPIR</name>
<dbReference type="EMBL" id="CP009910">
    <property type="protein sequence ID" value="AJA90421.1"/>
    <property type="molecule type" value="Genomic_DNA"/>
</dbReference>
<keyword evidence="6 11" id="KW-0418">Kinase</keyword>
<dbReference type="PANTHER" id="PTHR46566:SF1">
    <property type="entry name" value="1-PHOSPHOFRUCTOKINASE"/>
    <property type="match status" value="1"/>
</dbReference>
<sequence length="307" mass="33699">MIYTLTLNPSVDYKIVLKEFQEESLNYTLNNNFFAGGKGINVSTVLKNLGKSSTALGFLGGFTGDYIRLSLDFKGIKSDFIKIKYDTRLNIKMIANGKETEINANSPDISDDEFKVLKDRLKSLKNDSILVMSGSIPASLGANAYNQIADNISSDVRLIIDTSGKPLKEVLRLNPFLIKPNIYELEGLFNTKFNSTKELIKIGRNLVESGVQNIIISMGSDGAIFISNKNVAFRAFVPKITSVSTIGAGDSVVAGFVYAFDNRNTLEDSFKFGIAAGTATALKGNLCEFQDVKKMLCEIRVENICTF</sequence>
<evidence type="ECO:0000256" key="9">
    <source>
        <dbReference type="ARBA" id="ARBA00047745"/>
    </source>
</evidence>
<organism evidence="13 14">
    <name type="scientific">Borreliella chilensis</name>
    <dbReference type="NCBI Taxonomy" id="1245910"/>
    <lineage>
        <taxon>Bacteria</taxon>
        <taxon>Pseudomonadati</taxon>
        <taxon>Spirochaetota</taxon>
        <taxon>Spirochaetia</taxon>
        <taxon>Spirochaetales</taxon>
        <taxon>Borreliaceae</taxon>
        <taxon>Borreliella</taxon>
    </lineage>
</organism>
<reference evidence="13 14" key="1">
    <citation type="journal article" date="2015" name="Genome Announc.">
        <title>Genome Sequence of Borrelia chilensis VA1, a South American Member of the Lyme Borreliosis Group.</title>
        <authorList>
            <person name="Huang W."/>
            <person name="Ojaimi C."/>
            <person name="Fallon J.T."/>
            <person name="Travisany D."/>
            <person name="Maass A."/>
            <person name="Ivanova L."/>
            <person name="Tomova A."/>
            <person name="Gonzalez-Acuna D."/>
            <person name="Godfrey H.P."/>
            <person name="Cabello F.C."/>
        </authorList>
    </citation>
    <scope>NUCLEOTIDE SEQUENCE [LARGE SCALE GENOMIC DNA]</scope>
    <source>
        <strain evidence="13 14">VA1</strain>
    </source>
</reference>
<dbReference type="HOGENOM" id="CLU_050013_1_0_12"/>
<evidence type="ECO:0000259" key="12">
    <source>
        <dbReference type="Pfam" id="PF00294"/>
    </source>
</evidence>
<proteinExistence type="inferred from homology"/>
<dbReference type="GO" id="GO:0008662">
    <property type="term" value="F:1-phosphofructokinase activity"/>
    <property type="evidence" value="ECO:0007669"/>
    <property type="project" value="UniProtKB-UniRule"/>
</dbReference>
<dbReference type="InterPro" id="IPR029056">
    <property type="entry name" value="Ribokinase-like"/>
</dbReference>
<dbReference type="NCBIfam" id="TIGR03828">
    <property type="entry name" value="pfkB"/>
    <property type="match status" value="1"/>
</dbReference>
<dbReference type="STRING" id="1245910.OY14_03150"/>
<dbReference type="Proteomes" id="UP000030940">
    <property type="component" value="Chromosome"/>
</dbReference>
<evidence type="ECO:0000256" key="3">
    <source>
        <dbReference type="ARBA" id="ARBA00013596"/>
    </source>
</evidence>
<feature type="domain" description="Carbohydrate kinase PfkB" evidence="12">
    <location>
        <begin position="6"/>
        <end position="286"/>
    </location>
</feature>
<keyword evidence="4 10" id="KW-0808">Transferase</keyword>
<dbReference type="PROSITE" id="PS00584">
    <property type="entry name" value="PFKB_KINASES_2"/>
    <property type="match status" value="1"/>
</dbReference>
<comment type="function">
    <text evidence="11">Catalyzes the ATP-dependent phosphorylation of fructose-l-phosphate to fructose-l,6-bisphosphate.</text>
</comment>
<gene>
    <name evidence="13" type="ORF">OY14_03150</name>
</gene>
<evidence type="ECO:0000256" key="2">
    <source>
        <dbReference type="ARBA" id="ARBA00012131"/>
    </source>
</evidence>
<dbReference type="InterPro" id="IPR002173">
    <property type="entry name" value="Carboh/pur_kinase_PfkB_CS"/>
</dbReference>
<evidence type="ECO:0000256" key="4">
    <source>
        <dbReference type="ARBA" id="ARBA00022679"/>
    </source>
</evidence>
<dbReference type="Pfam" id="PF00294">
    <property type="entry name" value="PfkB"/>
    <property type="match status" value="1"/>
</dbReference>
<dbReference type="CDD" id="cd01164">
    <property type="entry name" value="FruK_PfkB_like"/>
    <property type="match status" value="1"/>
</dbReference>
<evidence type="ECO:0000256" key="8">
    <source>
        <dbReference type="ARBA" id="ARBA00032802"/>
    </source>
</evidence>
<evidence type="ECO:0000313" key="14">
    <source>
        <dbReference type="Proteomes" id="UP000030940"/>
    </source>
</evidence>
<dbReference type="SUPFAM" id="SSF53613">
    <property type="entry name" value="Ribokinase-like"/>
    <property type="match status" value="1"/>
</dbReference>
<dbReference type="KEGG" id="bchi:OY14_03150"/>
<dbReference type="GO" id="GO:0016052">
    <property type="term" value="P:carbohydrate catabolic process"/>
    <property type="evidence" value="ECO:0007669"/>
    <property type="project" value="UniProtKB-ARBA"/>
</dbReference>
<keyword evidence="14" id="KW-1185">Reference proteome</keyword>
<dbReference type="InterPro" id="IPR011611">
    <property type="entry name" value="PfkB_dom"/>
</dbReference>
<keyword evidence="7 11" id="KW-0067">ATP-binding</keyword>
<comment type="catalytic activity">
    <reaction evidence="9 11">
        <text>beta-D-fructose 1-phosphate + ATP = beta-D-fructose 1,6-bisphosphate + ADP + H(+)</text>
        <dbReference type="Rhea" id="RHEA:14213"/>
        <dbReference type="ChEBI" id="CHEBI:15378"/>
        <dbReference type="ChEBI" id="CHEBI:30616"/>
        <dbReference type="ChEBI" id="CHEBI:32966"/>
        <dbReference type="ChEBI" id="CHEBI:138881"/>
        <dbReference type="ChEBI" id="CHEBI:456216"/>
        <dbReference type="EC" id="2.7.1.56"/>
    </reaction>
</comment>
<dbReference type="AlphaFoldDB" id="A0A0A7UVV6"/>